<evidence type="ECO:0000256" key="8">
    <source>
        <dbReference type="ARBA" id="ARBA00023004"/>
    </source>
</evidence>
<evidence type="ECO:0000256" key="1">
    <source>
        <dbReference type="ARBA" id="ARBA00001917"/>
    </source>
</evidence>
<gene>
    <name evidence="12" type="ORF">ERS852573_00531</name>
    <name evidence="13" type="ORF">GT576_05510</name>
</gene>
<dbReference type="EC" id="1.-.-.-" evidence="12"/>
<dbReference type="Pfam" id="PF00724">
    <property type="entry name" value="Oxidored_FMN"/>
    <property type="match status" value="1"/>
</dbReference>
<accession>A0A173RKL7</accession>
<feature type="domain" description="NADH:flavin oxidoreductase/NADH oxidase N-terminal" evidence="10">
    <location>
        <begin position="6"/>
        <end position="334"/>
    </location>
</feature>
<evidence type="ECO:0000259" key="11">
    <source>
        <dbReference type="Pfam" id="PF07992"/>
    </source>
</evidence>
<dbReference type="Pfam" id="PF07992">
    <property type="entry name" value="Pyr_redox_2"/>
    <property type="match status" value="1"/>
</dbReference>
<dbReference type="Proteomes" id="UP000095597">
    <property type="component" value="Unassembled WGS sequence"/>
</dbReference>
<evidence type="ECO:0000256" key="9">
    <source>
        <dbReference type="ARBA" id="ARBA00023014"/>
    </source>
</evidence>
<evidence type="ECO:0000313" key="14">
    <source>
        <dbReference type="Proteomes" id="UP000095597"/>
    </source>
</evidence>
<dbReference type="GO" id="GO:0010181">
    <property type="term" value="F:FMN binding"/>
    <property type="evidence" value="ECO:0007669"/>
    <property type="project" value="InterPro"/>
</dbReference>
<dbReference type="Gene3D" id="3.40.50.720">
    <property type="entry name" value="NAD(P)-binding Rossmann-like Domain"/>
    <property type="match status" value="1"/>
</dbReference>
<keyword evidence="8" id="KW-0408">Iron</keyword>
<comment type="cofactor">
    <cofactor evidence="2">
        <name>[4Fe-4S] cluster</name>
        <dbReference type="ChEBI" id="CHEBI:49883"/>
    </cofactor>
</comment>
<comment type="similarity">
    <text evidence="3">In the N-terminal section; belongs to the NADH:flavin oxidoreductase/NADH oxidase family.</text>
</comment>
<dbReference type="PANTHER" id="PTHR42917">
    <property type="entry name" value="2,4-DIENOYL-COA REDUCTASE"/>
    <property type="match status" value="1"/>
</dbReference>
<evidence type="ECO:0000256" key="5">
    <source>
        <dbReference type="ARBA" id="ARBA00022643"/>
    </source>
</evidence>
<evidence type="ECO:0000256" key="4">
    <source>
        <dbReference type="ARBA" id="ARBA00022630"/>
    </source>
</evidence>
<dbReference type="Gene3D" id="3.50.50.60">
    <property type="entry name" value="FAD/NAD(P)-binding domain"/>
    <property type="match status" value="1"/>
</dbReference>
<keyword evidence="6" id="KW-0479">Metal-binding</keyword>
<dbReference type="PRINTS" id="PR00368">
    <property type="entry name" value="FADPNR"/>
</dbReference>
<evidence type="ECO:0000256" key="7">
    <source>
        <dbReference type="ARBA" id="ARBA00023002"/>
    </source>
</evidence>
<comment type="cofactor">
    <cofactor evidence="1">
        <name>FMN</name>
        <dbReference type="ChEBI" id="CHEBI:58210"/>
    </cofactor>
</comment>
<name>A0A173RKL7_9FIRM</name>
<dbReference type="Gene3D" id="3.20.20.70">
    <property type="entry name" value="Aldolase class I"/>
    <property type="match status" value="1"/>
</dbReference>
<dbReference type="AlphaFoldDB" id="A0A173RKL7"/>
<keyword evidence="9" id="KW-0411">Iron-sulfur</keyword>
<feature type="domain" description="FAD/NAD(P)-binding" evidence="11">
    <location>
        <begin position="381"/>
        <end position="647"/>
    </location>
</feature>
<dbReference type="GO" id="GO:0016491">
    <property type="term" value="F:oxidoreductase activity"/>
    <property type="evidence" value="ECO:0007669"/>
    <property type="project" value="UniProtKB-KW"/>
</dbReference>
<dbReference type="InterPro" id="IPR013785">
    <property type="entry name" value="Aldolase_TIM"/>
</dbReference>
<dbReference type="InterPro" id="IPR001155">
    <property type="entry name" value="OxRdtase_FMN_N"/>
</dbReference>
<reference evidence="12 14" key="1">
    <citation type="submission" date="2015-09" db="EMBL/GenBank/DDBJ databases">
        <authorList>
            <consortium name="Pathogen Informatics"/>
        </authorList>
    </citation>
    <scope>NUCLEOTIDE SEQUENCE [LARGE SCALE GENOMIC DNA]</scope>
    <source>
        <strain evidence="12 14">2789STDY5834961</strain>
    </source>
</reference>
<dbReference type="GO" id="GO:0051536">
    <property type="term" value="F:iron-sulfur cluster binding"/>
    <property type="evidence" value="ECO:0007669"/>
    <property type="project" value="UniProtKB-KW"/>
</dbReference>
<dbReference type="SUPFAM" id="SSF51905">
    <property type="entry name" value="FAD/NAD(P)-binding domain"/>
    <property type="match status" value="1"/>
</dbReference>
<proteinExistence type="inferred from homology"/>
<dbReference type="PRINTS" id="PR00469">
    <property type="entry name" value="PNDRDTASEII"/>
</dbReference>
<dbReference type="RefSeq" id="WP_055213620.1">
    <property type="nucleotide sequence ID" value="NZ_CAXSPU010000004.1"/>
</dbReference>
<keyword evidence="7 12" id="KW-0560">Oxidoreductase</keyword>
<dbReference type="InterPro" id="IPR051793">
    <property type="entry name" value="NADH:flavin_oxidoreductase"/>
</dbReference>
<protein>
    <submittedName>
        <fullName evidence="13">FAD-dependent oxidoreductase</fullName>
    </submittedName>
    <submittedName>
        <fullName evidence="12">NADH oxidase</fullName>
        <ecNumber evidence="12">1.-.-.-</ecNumber>
    </submittedName>
</protein>
<evidence type="ECO:0000313" key="13">
    <source>
        <dbReference type="EMBL" id="MZK09802.1"/>
    </source>
</evidence>
<dbReference type="InterPro" id="IPR023753">
    <property type="entry name" value="FAD/NAD-binding_dom"/>
</dbReference>
<dbReference type="Proteomes" id="UP000449249">
    <property type="component" value="Unassembled WGS sequence"/>
</dbReference>
<sequence length="656" mass="71003">MKFKHMFSPIQIGPMTVKNRFVVPPMGNNFAKTDGTWSDESVAYYAERAKGQFGLITIEATVVHKGAKGGPRKPCLYDDNSIESLKKITDACHAEGAKISIQLQNAGPEGNAKNAGAPIQAATSIAAADGRDIPEAVPTEQVYELIKGYGDAAVRAMKGGADAVEIHMAHGYLVNSFMSPRTNKRVDEFGGNFENRMRFSRLIVEEVKKRTEGKIAVLARINSTEDMFGGLDNHDMCAVASYLEDCGVDGLHVSRAVHLKDEYMWAPTGIHGGFSAELVANIKNCVSVPVITVGRYTEPQFAEQMVKLGKADLVAFGRQSLADPHTPEKAQEERLEDMTPCIACLQGCVANMYAGKPLCCLVNPVLGREVEGLPKAEKAKKVYVIGGGVAGMCAAFTAKRRGHDVTLFEATDKLGGNMRLAAYPPGKGDITGMIRSYIVKCEKAGVNIKMNTKVTAQMLKEDTPDAVILATGSETLVLPFIKGIHNPDIVYGVDCLEGTRPVGHKVLVVGGGMVGAETADFLAEQGHEVSVIEMRDAIGPDVIHEHRIFLMEAFEKYGIEQITSAAVSEIFSDGVSYKNAADKSDETIYEARGFDTVVLSMGFSSRYTHRDGQNVVYDFADELKDIVPEVHVVGDAVRARRALDATKEAYDVALKL</sequence>
<dbReference type="EMBL" id="WWSH01000003">
    <property type="protein sequence ID" value="MZK09802.1"/>
    <property type="molecule type" value="Genomic_DNA"/>
</dbReference>
<evidence type="ECO:0000313" key="12">
    <source>
        <dbReference type="EMBL" id="CUM78452.1"/>
    </source>
</evidence>
<dbReference type="CDD" id="cd02803">
    <property type="entry name" value="OYE_like_FMN_family"/>
    <property type="match status" value="1"/>
</dbReference>
<evidence type="ECO:0000256" key="2">
    <source>
        <dbReference type="ARBA" id="ARBA00001966"/>
    </source>
</evidence>
<evidence type="ECO:0000313" key="15">
    <source>
        <dbReference type="Proteomes" id="UP000449249"/>
    </source>
</evidence>
<reference evidence="13 15" key="2">
    <citation type="journal article" date="2019" name="Nat. Med.">
        <title>A library of human gut bacterial isolates paired with longitudinal multiomics data enables mechanistic microbiome research.</title>
        <authorList>
            <person name="Poyet M."/>
            <person name="Groussin M."/>
            <person name="Gibbons S.M."/>
            <person name="Avila-Pacheco J."/>
            <person name="Jiang X."/>
            <person name="Kearney S.M."/>
            <person name="Perrotta A.R."/>
            <person name="Berdy B."/>
            <person name="Zhao S."/>
            <person name="Lieberman T.D."/>
            <person name="Swanson P.K."/>
            <person name="Smith M."/>
            <person name="Roesemann S."/>
            <person name="Alexander J.E."/>
            <person name="Rich S.A."/>
            <person name="Livny J."/>
            <person name="Vlamakis H."/>
            <person name="Clish C."/>
            <person name="Bullock K."/>
            <person name="Deik A."/>
            <person name="Scott J."/>
            <person name="Pierce K.A."/>
            <person name="Xavier R.J."/>
            <person name="Alm E.J."/>
        </authorList>
    </citation>
    <scope>NUCLEOTIDE SEQUENCE [LARGE SCALE GENOMIC DNA]</scope>
    <source>
        <strain evidence="13 15">BIOML-A1</strain>
    </source>
</reference>
<dbReference type="SUPFAM" id="SSF51395">
    <property type="entry name" value="FMN-linked oxidoreductases"/>
    <property type="match status" value="1"/>
</dbReference>
<dbReference type="PANTHER" id="PTHR42917:SF2">
    <property type="entry name" value="2,4-DIENOYL-COA REDUCTASE [(2E)-ENOYL-COA-PRODUCING]"/>
    <property type="match status" value="1"/>
</dbReference>
<dbReference type="GO" id="GO:0046872">
    <property type="term" value="F:metal ion binding"/>
    <property type="evidence" value="ECO:0007669"/>
    <property type="project" value="UniProtKB-KW"/>
</dbReference>
<evidence type="ECO:0000256" key="3">
    <source>
        <dbReference type="ARBA" id="ARBA00011048"/>
    </source>
</evidence>
<keyword evidence="5" id="KW-0288">FMN</keyword>
<dbReference type="OrthoDB" id="9772736at2"/>
<keyword evidence="4" id="KW-0285">Flavoprotein</keyword>
<evidence type="ECO:0000256" key="6">
    <source>
        <dbReference type="ARBA" id="ARBA00022723"/>
    </source>
</evidence>
<evidence type="ECO:0000259" key="10">
    <source>
        <dbReference type="Pfam" id="PF00724"/>
    </source>
</evidence>
<dbReference type="EMBL" id="CYXO01000002">
    <property type="protein sequence ID" value="CUM78452.1"/>
    <property type="molecule type" value="Genomic_DNA"/>
</dbReference>
<organism evidence="12 14">
    <name type="scientific">Dorea longicatena</name>
    <dbReference type="NCBI Taxonomy" id="88431"/>
    <lineage>
        <taxon>Bacteria</taxon>
        <taxon>Bacillati</taxon>
        <taxon>Bacillota</taxon>
        <taxon>Clostridia</taxon>
        <taxon>Lachnospirales</taxon>
        <taxon>Lachnospiraceae</taxon>
        <taxon>Dorea</taxon>
    </lineage>
</organism>
<dbReference type="InterPro" id="IPR036188">
    <property type="entry name" value="FAD/NAD-bd_sf"/>
</dbReference>